<evidence type="ECO:0000313" key="2">
    <source>
        <dbReference type="EMBL" id="KAK7017917.1"/>
    </source>
</evidence>
<evidence type="ECO:0000256" key="1">
    <source>
        <dbReference type="SAM" id="MobiDB-lite"/>
    </source>
</evidence>
<reference evidence="2 3" key="1">
    <citation type="submission" date="2023-11" db="EMBL/GenBank/DDBJ databases">
        <title>Halocaridina rubra genome assembly.</title>
        <authorList>
            <person name="Smith C."/>
        </authorList>
    </citation>
    <scope>NUCLEOTIDE SEQUENCE [LARGE SCALE GENOMIC DNA]</scope>
    <source>
        <strain evidence="2">EP-1</strain>
        <tissue evidence="2">Whole</tissue>
    </source>
</reference>
<dbReference type="PANTHER" id="PTHR15128:SF0">
    <property type="entry name" value="SCL-INTERRUPTING LOCUS PROTEIN"/>
    <property type="match status" value="1"/>
</dbReference>
<keyword evidence="3" id="KW-1185">Reference proteome</keyword>
<proteinExistence type="predicted"/>
<evidence type="ECO:0000313" key="3">
    <source>
        <dbReference type="Proteomes" id="UP001381693"/>
    </source>
</evidence>
<dbReference type="EMBL" id="JAXCGZ010023065">
    <property type="protein sequence ID" value="KAK7017917.1"/>
    <property type="molecule type" value="Genomic_DNA"/>
</dbReference>
<feature type="compositionally biased region" description="Basic and acidic residues" evidence="1">
    <location>
        <begin position="70"/>
        <end position="83"/>
    </location>
</feature>
<dbReference type="GO" id="GO:0007224">
    <property type="term" value="P:smoothened signaling pathway"/>
    <property type="evidence" value="ECO:0007669"/>
    <property type="project" value="TreeGrafter"/>
</dbReference>
<feature type="region of interest" description="Disordered" evidence="1">
    <location>
        <begin position="53"/>
        <end position="98"/>
    </location>
</feature>
<dbReference type="GO" id="GO:0031023">
    <property type="term" value="P:microtubule organizing center organization"/>
    <property type="evidence" value="ECO:0007669"/>
    <property type="project" value="TreeGrafter"/>
</dbReference>
<organism evidence="2 3">
    <name type="scientific">Halocaridina rubra</name>
    <name type="common">Hawaiian red shrimp</name>
    <dbReference type="NCBI Taxonomy" id="373956"/>
    <lineage>
        <taxon>Eukaryota</taxon>
        <taxon>Metazoa</taxon>
        <taxon>Ecdysozoa</taxon>
        <taxon>Arthropoda</taxon>
        <taxon>Crustacea</taxon>
        <taxon>Multicrustacea</taxon>
        <taxon>Malacostraca</taxon>
        <taxon>Eumalacostraca</taxon>
        <taxon>Eucarida</taxon>
        <taxon>Decapoda</taxon>
        <taxon>Pleocyemata</taxon>
        <taxon>Caridea</taxon>
        <taxon>Atyoidea</taxon>
        <taxon>Atyidae</taxon>
        <taxon>Halocaridina</taxon>
    </lineage>
</organism>
<comment type="caution">
    <text evidence="2">The sequence shown here is derived from an EMBL/GenBank/DDBJ whole genome shotgun (WGS) entry which is preliminary data.</text>
</comment>
<protein>
    <submittedName>
        <fullName evidence="2">Uncharacterized protein</fullName>
    </submittedName>
</protein>
<dbReference type="Proteomes" id="UP001381693">
    <property type="component" value="Unassembled WGS sequence"/>
</dbReference>
<sequence>MAEDESPRLAPPPKPTILEMMIPKPEVPEVSLMFDSDDSLIWHLPKSVPKPSLVLQQQQKTKPYNTGSIEFKRSPNVSDKENTSRNSPISQTSNTSSAVVQRFLSSNGMTEKKKSVPGFDFKVNKQCPDEAEDFRNVQKLYNPMMYSPSQKRAVDENPKRRFVLSEQQKVVFDQYPQQRFPLSGQDTNIHSRESTNITDNICEKPKNITVRSANSGMRDEDHLFHHVSNEGAASHSKKVVHFNKHSPCTSTLPLKPQITGTDTHEEYFNLPRNYIRESYSEHTEDAQHDMYPGNLMNGMQLYTKYGNSHVTDFRSSTNSQIPLSRYDNSANISRSSVAVIPENGNFVQQQQVSHGIQEPGDSNLHQVIEKQNQHILRLYKMLEAFMEKNHVHEVDNHGTAISKNLKDIATQTDISQVPHMLSVSTNTDPSWQDVNGQKSAENNDIERNDTLMSPVMRRKISITRNSFQESPKRLQKVERRERVISKQSNFSNLDQRELKEISLSMREVVMTTIEEGDSSHESPICDSREEYTEANEGEPHMEKQCQFFQQQRDFVISPAPSERASPHNESFERYHNLANDEKILSYAKSEDVPGGTFYRNVLNNVQQILKNSRTAEEGHSLKMNQEVVRCEAVAPQVEDTDTLADPQMDAIRRQLKQFGISFIDPDSVSPHRKPLFDSMYMPGLHNMLSMYQSSLVAPANVFKETDAIAAKYLSDTQLAAIAAMSPAMQKNQSQNALQTRDSSPSLSRKVLAEKSFLPDRNANNDLSMATKKFLGKYGLMDSI</sequence>
<dbReference type="AlphaFoldDB" id="A0AAN8W9T1"/>
<gene>
    <name evidence="2" type="ORF">SK128_013830</name>
</gene>
<dbReference type="GO" id="GO:0007052">
    <property type="term" value="P:mitotic spindle organization"/>
    <property type="evidence" value="ECO:0007669"/>
    <property type="project" value="TreeGrafter"/>
</dbReference>
<feature type="compositionally biased region" description="Polar residues" evidence="1">
    <location>
        <begin position="54"/>
        <end position="68"/>
    </location>
</feature>
<feature type="compositionally biased region" description="Polar residues" evidence="1">
    <location>
        <begin position="84"/>
        <end position="98"/>
    </location>
</feature>
<dbReference type="GO" id="GO:0005815">
    <property type="term" value="C:microtubule organizing center"/>
    <property type="evidence" value="ECO:0007669"/>
    <property type="project" value="TreeGrafter"/>
</dbReference>
<dbReference type="GO" id="GO:0071539">
    <property type="term" value="P:protein localization to centrosome"/>
    <property type="evidence" value="ECO:0007669"/>
    <property type="project" value="TreeGrafter"/>
</dbReference>
<dbReference type="InterPro" id="IPR026123">
    <property type="entry name" value="STIL"/>
</dbReference>
<name>A0AAN8W9T1_HALRR</name>
<accession>A0AAN8W9T1</accession>
<dbReference type="PANTHER" id="PTHR15128">
    <property type="entry name" value="TAL1 SCL INTERRUPTING LOCUS"/>
    <property type="match status" value="1"/>
</dbReference>